<organism evidence="2 3">
    <name type="scientific">Actinokineospora iranica</name>
    <dbReference type="NCBI Taxonomy" id="1271860"/>
    <lineage>
        <taxon>Bacteria</taxon>
        <taxon>Bacillati</taxon>
        <taxon>Actinomycetota</taxon>
        <taxon>Actinomycetes</taxon>
        <taxon>Pseudonocardiales</taxon>
        <taxon>Pseudonocardiaceae</taxon>
        <taxon>Actinokineospora</taxon>
    </lineage>
</organism>
<evidence type="ECO:0000259" key="1">
    <source>
        <dbReference type="Pfam" id="PF04149"/>
    </source>
</evidence>
<feature type="domain" description="DUF397" evidence="1">
    <location>
        <begin position="12"/>
        <end position="63"/>
    </location>
</feature>
<reference evidence="3" key="1">
    <citation type="submission" date="2016-10" db="EMBL/GenBank/DDBJ databases">
        <authorList>
            <person name="Varghese N."/>
            <person name="Submissions S."/>
        </authorList>
    </citation>
    <scope>NUCLEOTIDE SEQUENCE [LARGE SCALE GENOMIC DNA]</scope>
    <source>
        <strain evidence="3">IBRC-M 10403</strain>
    </source>
</reference>
<accession>A0A1G6NYJ7</accession>
<keyword evidence="3" id="KW-1185">Reference proteome</keyword>
<dbReference type="RefSeq" id="WP_091449707.1">
    <property type="nucleotide sequence ID" value="NZ_FMZZ01000004.1"/>
</dbReference>
<name>A0A1G6NYJ7_9PSEU</name>
<dbReference type="STRING" id="1271860.SAMN05216174_1046"/>
<proteinExistence type="predicted"/>
<dbReference type="Proteomes" id="UP000199501">
    <property type="component" value="Unassembled WGS sequence"/>
</dbReference>
<evidence type="ECO:0000313" key="3">
    <source>
        <dbReference type="Proteomes" id="UP000199501"/>
    </source>
</evidence>
<sequence length="69" mass="7651">MSAPGQYHFDGRWRKASFTEGNENCVEVANVPGVAAIRDTKDRSGPALVVTEDVFTHLLSTVKARRFDQ</sequence>
<dbReference type="Pfam" id="PF04149">
    <property type="entry name" value="DUF397"/>
    <property type="match status" value="1"/>
</dbReference>
<dbReference type="EMBL" id="FMZZ01000004">
    <property type="protein sequence ID" value="SDC72741.1"/>
    <property type="molecule type" value="Genomic_DNA"/>
</dbReference>
<evidence type="ECO:0000313" key="2">
    <source>
        <dbReference type="EMBL" id="SDC72741.1"/>
    </source>
</evidence>
<protein>
    <recommendedName>
        <fullName evidence="1">DUF397 domain-containing protein</fullName>
    </recommendedName>
</protein>
<dbReference type="AlphaFoldDB" id="A0A1G6NYJ7"/>
<dbReference type="OrthoDB" id="3698874at2"/>
<dbReference type="InterPro" id="IPR007278">
    <property type="entry name" value="DUF397"/>
</dbReference>
<gene>
    <name evidence="2" type="ORF">SAMN05216174_1046</name>
</gene>